<dbReference type="OrthoDB" id="78448at2157"/>
<dbReference type="AlphaFoldDB" id="A0A2A2HC53"/>
<dbReference type="Proteomes" id="UP000246004">
    <property type="component" value="Unassembled WGS sequence"/>
</dbReference>
<keyword evidence="4" id="KW-1185">Reference proteome</keyword>
<dbReference type="Proteomes" id="UP000217528">
    <property type="component" value="Unassembled WGS sequence"/>
</dbReference>
<reference evidence="2 4" key="2">
    <citation type="journal article" date="2017" name="BMC Genomics">
        <title>Genomic analysis of methanogenic archaea reveals a shift towards energy conservation.</title>
        <authorList>
            <person name="Gilmore S.P."/>
            <person name="Henske J.K."/>
            <person name="Sexton J.A."/>
            <person name="Solomon K.V."/>
            <person name="Seppala S."/>
            <person name="Yoo J.I."/>
            <person name="Huyett L.M."/>
            <person name="Pressman A."/>
            <person name="Cogan J.Z."/>
            <person name="Kivenson V."/>
            <person name="Peng X."/>
            <person name="Tan Y."/>
            <person name="Valentine D.L."/>
            <person name="O'Malley M.A."/>
        </authorList>
    </citation>
    <scope>NUCLEOTIDE SEQUENCE [LARGE SCALE GENOMIC DNA]</scope>
    <source>
        <strain evidence="2 4">1R-7</strain>
    </source>
</reference>
<evidence type="ECO:0000256" key="1">
    <source>
        <dbReference type="SAM" id="Phobius"/>
    </source>
</evidence>
<feature type="transmembrane region" description="Helical" evidence="1">
    <location>
        <begin position="120"/>
        <end position="138"/>
    </location>
</feature>
<feature type="transmembrane region" description="Helical" evidence="1">
    <location>
        <begin position="7"/>
        <end position="25"/>
    </location>
</feature>
<gene>
    <name evidence="2" type="ORF">ASJ82_02295</name>
    <name evidence="3" type="ORF">MSCUN_15720</name>
</gene>
<feature type="transmembrane region" description="Helical" evidence="1">
    <location>
        <begin position="31"/>
        <end position="51"/>
    </location>
</feature>
<organism evidence="2 4">
    <name type="scientific">Methanosphaera cuniculi</name>
    <dbReference type="NCBI Taxonomy" id="1077256"/>
    <lineage>
        <taxon>Archaea</taxon>
        <taxon>Methanobacteriati</taxon>
        <taxon>Methanobacteriota</taxon>
        <taxon>Methanomada group</taxon>
        <taxon>Methanobacteria</taxon>
        <taxon>Methanobacteriales</taxon>
        <taxon>Methanobacteriaceae</taxon>
        <taxon>Methanosphaera</taxon>
    </lineage>
</organism>
<evidence type="ECO:0000313" key="5">
    <source>
        <dbReference type="Proteomes" id="UP000246004"/>
    </source>
</evidence>
<dbReference type="Pfam" id="PF03729">
    <property type="entry name" value="DUF308"/>
    <property type="match status" value="1"/>
</dbReference>
<keyword evidence="1" id="KW-0472">Membrane</keyword>
<feature type="transmembrane region" description="Helical" evidence="1">
    <location>
        <begin position="63"/>
        <end position="83"/>
    </location>
</feature>
<dbReference type="EMBL" id="LWMS01000047">
    <property type="protein sequence ID" value="PWL07595.1"/>
    <property type="molecule type" value="Genomic_DNA"/>
</dbReference>
<dbReference type="EMBL" id="LMVN01000023">
    <property type="protein sequence ID" value="PAV07081.1"/>
    <property type="molecule type" value="Genomic_DNA"/>
</dbReference>
<feature type="transmembrane region" description="Helical" evidence="1">
    <location>
        <begin position="144"/>
        <end position="163"/>
    </location>
</feature>
<evidence type="ECO:0000313" key="2">
    <source>
        <dbReference type="EMBL" id="PAV07081.1"/>
    </source>
</evidence>
<comment type="caution">
    <text evidence="2">The sequence shown here is derived from an EMBL/GenBank/DDBJ whole genome shotgun (WGS) entry which is preliminary data.</text>
</comment>
<dbReference type="InterPro" id="IPR005325">
    <property type="entry name" value="DUF308_memb"/>
</dbReference>
<reference evidence="3 5" key="1">
    <citation type="submission" date="2016-04" db="EMBL/GenBank/DDBJ databases">
        <title>Genome sequence of Methanosphaera cuniculi DSM 4103.</title>
        <authorList>
            <person name="Poehlein A."/>
            <person name="Seedorf H."/>
            <person name="Daniel R."/>
        </authorList>
    </citation>
    <scope>NUCLEOTIDE SEQUENCE [LARGE SCALE GENOMIC DNA]</scope>
    <source>
        <strain evidence="3 5">DSM 4103</strain>
    </source>
</reference>
<feature type="transmembrane region" description="Helical" evidence="1">
    <location>
        <begin position="89"/>
        <end position="108"/>
    </location>
</feature>
<evidence type="ECO:0000313" key="4">
    <source>
        <dbReference type="Proteomes" id="UP000217528"/>
    </source>
</evidence>
<keyword evidence="1" id="KW-0812">Transmembrane</keyword>
<keyword evidence="1" id="KW-1133">Transmembrane helix</keyword>
<name>A0A2A2HC53_9EURY</name>
<evidence type="ECO:0000313" key="3">
    <source>
        <dbReference type="EMBL" id="PWL07595.1"/>
    </source>
</evidence>
<accession>A0A2A2HC53</accession>
<protein>
    <submittedName>
        <fullName evidence="3">Acid-resistance membrane protein</fullName>
    </submittedName>
</protein>
<sequence length="180" mass="19929">MVSEKYKIGAVSIILVILGLLSMIFPVVSTLTVDVITAFLLLFLAIVFFVTATEESDFSRWSAAVNILLGFLSIILCSLLLIHPLGVTIVISFCIYIFGFMLIIAGITSLATSKSYKPKLYSGLCSVIFGILYIILGMFVENPIYLGIIVGVWLILTGIFYGYERETEEEFIEEISNDLN</sequence>
<dbReference type="RefSeq" id="WP_095609004.1">
    <property type="nucleotide sequence ID" value="NZ_LMVN01000023.1"/>
</dbReference>
<proteinExistence type="predicted"/>